<dbReference type="InterPro" id="IPR036259">
    <property type="entry name" value="MFS_trans_sf"/>
</dbReference>
<feature type="transmembrane region" description="Helical" evidence="2">
    <location>
        <begin position="766"/>
        <end position="785"/>
    </location>
</feature>
<feature type="compositionally biased region" description="Polar residues" evidence="1">
    <location>
        <begin position="95"/>
        <end position="108"/>
    </location>
</feature>
<keyword evidence="2" id="KW-1133">Transmembrane helix</keyword>
<dbReference type="PANTHER" id="PTHR34660">
    <property type="entry name" value="MYB-LIKE PROTEIN X"/>
    <property type="match status" value="1"/>
</dbReference>
<feature type="transmembrane region" description="Helical" evidence="2">
    <location>
        <begin position="330"/>
        <end position="352"/>
    </location>
</feature>
<dbReference type="EMBL" id="BDQF01000009">
    <property type="protein sequence ID" value="GAW80765.1"/>
    <property type="molecule type" value="Genomic_DNA"/>
</dbReference>
<dbReference type="RefSeq" id="XP_028543354.1">
    <property type="nucleotide sequence ID" value="XM_028687553.1"/>
</dbReference>
<feature type="transmembrane region" description="Helical" evidence="2">
    <location>
        <begin position="395"/>
        <end position="413"/>
    </location>
</feature>
<gene>
    <name evidence="3" type="ORF">PGO_083310</name>
</gene>
<feature type="transmembrane region" description="Helical" evidence="2">
    <location>
        <begin position="806"/>
        <end position="829"/>
    </location>
</feature>
<feature type="compositionally biased region" description="Acidic residues" evidence="1">
    <location>
        <begin position="533"/>
        <end position="544"/>
    </location>
</feature>
<evidence type="ECO:0000256" key="1">
    <source>
        <dbReference type="SAM" id="MobiDB-lite"/>
    </source>
</evidence>
<keyword evidence="2" id="KW-0812">Transmembrane</keyword>
<protein>
    <recommendedName>
        <fullName evidence="5">Transporter</fullName>
    </recommendedName>
</protein>
<evidence type="ECO:0008006" key="5">
    <source>
        <dbReference type="Google" id="ProtNLM"/>
    </source>
</evidence>
<keyword evidence="2" id="KW-0472">Membrane</keyword>
<evidence type="ECO:0000313" key="4">
    <source>
        <dbReference type="Proteomes" id="UP000195521"/>
    </source>
</evidence>
<organism evidence="3 4">
    <name type="scientific">Plasmodium gonderi</name>
    <dbReference type="NCBI Taxonomy" id="77519"/>
    <lineage>
        <taxon>Eukaryota</taxon>
        <taxon>Sar</taxon>
        <taxon>Alveolata</taxon>
        <taxon>Apicomplexa</taxon>
        <taxon>Aconoidasida</taxon>
        <taxon>Haemosporida</taxon>
        <taxon>Plasmodiidae</taxon>
        <taxon>Plasmodium</taxon>
        <taxon>Plasmodium (Plasmodium)</taxon>
    </lineage>
</organism>
<feature type="transmembrane region" description="Helical" evidence="2">
    <location>
        <begin position="667"/>
        <end position="689"/>
    </location>
</feature>
<feature type="region of interest" description="Disordered" evidence="1">
    <location>
        <begin position="65"/>
        <end position="224"/>
    </location>
</feature>
<feature type="compositionally biased region" description="Basic and acidic residues" evidence="1">
    <location>
        <begin position="20"/>
        <end position="31"/>
    </location>
</feature>
<keyword evidence="4" id="KW-1185">Reference proteome</keyword>
<reference evidence="4" key="1">
    <citation type="submission" date="2017-04" db="EMBL/GenBank/DDBJ databases">
        <title>Plasmodium gonderi genome.</title>
        <authorList>
            <person name="Arisue N."/>
            <person name="Honma H."/>
            <person name="Kawai S."/>
            <person name="Tougan T."/>
            <person name="Tanabe K."/>
            <person name="Horii T."/>
        </authorList>
    </citation>
    <scope>NUCLEOTIDE SEQUENCE [LARGE SCALE GENOMIC DNA]</scope>
    <source>
        <strain evidence="4">ATCC 30045</strain>
    </source>
</reference>
<comment type="caution">
    <text evidence="3">The sequence shown here is derived from an EMBL/GenBank/DDBJ whole genome shotgun (WGS) entry which is preliminary data.</text>
</comment>
<feature type="compositionally biased region" description="Basic and acidic residues" evidence="1">
    <location>
        <begin position="65"/>
        <end position="83"/>
    </location>
</feature>
<dbReference type="OrthoDB" id="372289at2759"/>
<feature type="transmembrane region" description="Helical" evidence="2">
    <location>
        <begin position="740"/>
        <end position="760"/>
    </location>
</feature>
<feature type="transmembrane region" description="Helical" evidence="2">
    <location>
        <begin position="701"/>
        <end position="719"/>
    </location>
</feature>
<feature type="transmembrane region" description="Helical" evidence="2">
    <location>
        <begin position="481"/>
        <end position="504"/>
    </location>
</feature>
<dbReference type="SUPFAM" id="SSF103473">
    <property type="entry name" value="MFS general substrate transporter"/>
    <property type="match status" value="1"/>
</dbReference>
<name>A0A1Y1JHE7_PLAGO</name>
<feature type="transmembrane region" description="Helical" evidence="2">
    <location>
        <begin position="449"/>
        <end position="469"/>
    </location>
</feature>
<sequence>MDSHGKASVLGIHQTNDGLKPGKDGNEEKENNAVYRSANYENENGEHYNGGMEEYYQGEEQHYDKNFEGNSKHNKTEEVERGGDGGNGEYELEGNSKNNLNSELLRNVSNKKKKNKYEGMYKGKMEKEKTNVGEKESTPYCSFNDYEEAGGGSQNGENGEVRTNENGYNHHHNPNDENRNNRERFDSIDEEKGEKALNKDKLKKIEKKKKMMMERSKKKKKENVDDKKFSEVYNSIYENLKKKKGNKKNNDNNCDDDEKNYTNKNDFYEINYASSDNVNSISSVDDDSLFNDDVLKKYIIGQVLNIMRTSFHWAITSFLLFSLFDHFSIFYVYRLVSFLTLFFFTPISIYLVKSRSIKFFLIATNTVRLIVWGFCIPALYTIYRDEIKKYYINRFYEFLFALLLFIDNIQVNISNLIDIDNNGIDFLSKKYHLKITEKSKRKFLTLHQFFFDASFIVVNPLIIFIMYLFSCFFNETYLRDVFIYLSSFIFAVITILSLVVYTMGLEEAEKKLKKNNSKQYSTFYESQNTAEENSIEDDDDDVDGMLESGNYNKHLQGEGNKDGNDNVHENRNGNDHRNENDNVHHRDNENDFEKYYARHNNKEEKYITYNNYPNIYNDQTKKYLTERSNIDYENYDGFEHMSLKNQYKKQFYEFYDNVIRIKNDNMLLFYVCSLSYLNSVEDIMILMLIPLTSIYVSEFFYINSIFSQILIAVTLISLTKCFENVSYYSNKKNIIALKDIFIGIILSGVSLLFFFFPFLMINHLNIYSFLVFYIFCCLFYFFFSTNLKTTLSLNLQKYVRESKSDIYNFVGLFMSFVNLVFVIFTAFFLSILDNFVINYVMICFFLIVLMGLLYAWGNVTLKKDNNK</sequence>
<proteinExistence type="predicted"/>
<feature type="transmembrane region" description="Helical" evidence="2">
    <location>
        <begin position="359"/>
        <end position="383"/>
    </location>
</feature>
<feature type="region of interest" description="Disordered" evidence="1">
    <location>
        <begin position="524"/>
        <end position="588"/>
    </location>
</feature>
<feature type="compositionally biased region" description="Basic and acidic residues" evidence="1">
    <location>
        <begin position="173"/>
        <end position="200"/>
    </location>
</feature>
<feature type="compositionally biased region" description="Basic and acidic residues" evidence="1">
    <location>
        <begin position="116"/>
        <end position="137"/>
    </location>
</feature>
<evidence type="ECO:0000256" key="2">
    <source>
        <dbReference type="SAM" id="Phobius"/>
    </source>
</evidence>
<feature type="transmembrane region" description="Helical" evidence="2">
    <location>
        <begin position="835"/>
        <end position="857"/>
    </location>
</feature>
<accession>A0A1Y1JHE7</accession>
<feature type="compositionally biased region" description="Low complexity" evidence="1">
    <location>
        <begin position="39"/>
        <end position="51"/>
    </location>
</feature>
<feature type="compositionally biased region" description="Basic and acidic residues" evidence="1">
    <location>
        <begin position="555"/>
        <end position="588"/>
    </location>
</feature>
<feature type="compositionally biased region" description="Basic residues" evidence="1">
    <location>
        <begin position="201"/>
        <end position="221"/>
    </location>
</feature>
<dbReference type="Proteomes" id="UP000195521">
    <property type="component" value="Unassembled WGS sequence"/>
</dbReference>
<dbReference type="PANTHER" id="PTHR34660:SF3">
    <property type="entry name" value="RRM DOMAIN-CONTAINING PROTEIN"/>
    <property type="match status" value="1"/>
</dbReference>
<dbReference type="GeneID" id="39747481"/>
<evidence type="ECO:0000313" key="3">
    <source>
        <dbReference type="EMBL" id="GAW80765.1"/>
    </source>
</evidence>
<dbReference type="AlphaFoldDB" id="A0A1Y1JHE7"/>
<dbReference type="OMA" id="YEINYAS"/>
<feature type="region of interest" description="Disordered" evidence="1">
    <location>
        <begin position="1"/>
        <end position="51"/>
    </location>
</feature>